<dbReference type="PANTHER" id="PTHR31964">
    <property type="entry name" value="ADENINE NUCLEOTIDE ALPHA HYDROLASES-LIKE SUPERFAMILY PROTEIN"/>
    <property type="match status" value="1"/>
</dbReference>
<dbReference type="Gene3D" id="3.40.50.620">
    <property type="entry name" value="HUPs"/>
    <property type="match status" value="1"/>
</dbReference>
<dbReference type="CDD" id="cd23659">
    <property type="entry name" value="USP_At3g01520-like"/>
    <property type="match status" value="1"/>
</dbReference>
<name>A0A7I8LGL7_SPIIN</name>
<protein>
    <recommendedName>
        <fullName evidence="1">UspA domain-containing protein</fullName>
    </recommendedName>
</protein>
<evidence type="ECO:0000313" key="4">
    <source>
        <dbReference type="Proteomes" id="UP000663760"/>
    </source>
</evidence>
<dbReference type="OrthoDB" id="843225at2759"/>
<sequence>MAEVEASGGGEGQGTGRVMVALDESECSLYALEWALENLREAVAATGGGPPLIVFTAQPLANLSYIPAATYGSAPPELVRSLQEHQRKLSLALLERAKEVCAKHGVNAEAIMAVGDAKEAVCEAVEKHGVKLLVLGSHGKGTFQRAFLGSVSNYCVHHAKCAVLVVKK</sequence>
<dbReference type="SUPFAM" id="SSF52402">
    <property type="entry name" value="Adenine nucleotide alpha hydrolases-like"/>
    <property type="match status" value="1"/>
</dbReference>
<dbReference type="Proteomes" id="UP000663760">
    <property type="component" value="Chromosome 15"/>
</dbReference>
<dbReference type="EMBL" id="LR746278">
    <property type="protein sequence ID" value="CAA7408405.1"/>
    <property type="molecule type" value="Genomic_DNA"/>
</dbReference>
<proteinExistence type="predicted"/>
<dbReference type="EMBL" id="LR743602">
    <property type="protein sequence ID" value="CAA2632081.1"/>
    <property type="molecule type" value="Genomic_DNA"/>
</dbReference>
<dbReference type="InterPro" id="IPR014729">
    <property type="entry name" value="Rossmann-like_a/b/a_fold"/>
</dbReference>
<gene>
    <name evidence="2" type="ORF">SI7747_15017720</name>
    <name evidence="3" type="ORF">SI8410_15019083</name>
</gene>
<dbReference type="InterPro" id="IPR006016">
    <property type="entry name" value="UspA"/>
</dbReference>
<evidence type="ECO:0000313" key="3">
    <source>
        <dbReference type="EMBL" id="CAA7408405.1"/>
    </source>
</evidence>
<dbReference type="AlphaFoldDB" id="A0A7I8LGL7"/>
<dbReference type="Pfam" id="PF00582">
    <property type="entry name" value="Usp"/>
    <property type="match status" value="1"/>
</dbReference>
<accession>A0A7I8LGL7</accession>
<feature type="domain" description="UspA" evidence="1">
    <location>
        <begin position="16"/>
        <end position="167"/>
    </location>
</feature>
<dbReference type="PRINTS" id="PR01438">
    <property type="entry name" value="UNVRSLSTRESS"/>
</dbReference>
<dbReference type="InterPro" id="IPR006015">
    <property type="entry name" value="Universal_stress_UspA"/>
</dbReference>
<keyword evidence="4" id="KW-1185">Reference proteome</keyword>
<evidence type="ECO:0000259" key="1">
    <source>
        <dbReference type="Pfam" id="PF00582"/>
    </source>
</evidence>
<reference evidence="3" key="1">
    <citation type="submission" date="2020-02" db="EMBL/GenBank/DDBJ databases">
        <authorList>
            <person name="Scholz U."/>
            <person name="Mascher M."/>
            <person name="Fiebig A."/>
        </authorList>
    </citation>
    <scope>NUCLEOTIDE SEQUENCE</scope>
</reference>
<organism evidence="3 4">
    <name type="scientific">Spirodela intermedia</name>
    <name type="common">Intermediate duckweed</name>
    <dbReference type="NCBI Taxonomy" id="51605"/>
    <lineage>
        <taxon>Eukaryota</taxon>
        <taxon>Viridiplantae</taxon>
        <taxon>Streptophyta</taxon>
        <taxon>Embryophyta</taxon>
        <taxon>Tracheophyta</taxon>
        <taxon>Spermatophyta</taxon>
        <taxon>Magnoliopsida</taxon>
        <taxon>Liliopsida</taxon>
        <taxon>Araceae</taxon>
        <taxon>Lemnoideae</taxon>
        <taxon>Spirodela</taxon>
    </lineage>
</organism>
<evidence type="ECO:0000313" key="2">
    <source>
        <dbReference type="EMBL" id="CAA2632081.1"/>
    </source>
</evidence>
<dbReference type="PANTHER" id="PTHR31964:SF113">
    <property type="entry name" value="USPA DOMAIN-CONTAINING PROTEIN"/>
    <property type="match status" value="1"/>
</dbReference>